<organism evidence="2 3">
    <name type="scientific">Prorocentrum cordatum</name>
    <dbReference type="NCBI Taxonomy" id="2364126"/>
    <lineage>
        <taxon>Eukaryota</taxon>
        <taxon>Sar</taxon>
        <taxon>Alveolata</taxon>
        <taxon>Dinophyceae</taxon>
        <taxon>Prorocentrales</taxon>
        <taxon>Prorocentraceae</taxon>
        <taxon>Prorocentrum</taxon>
    </lineage>
</organism>
<evidence type="ECO:0000256" key="1">
    <source>
        <dbReference type="SAM" id="Coils"/>
    </source>
</evidence>
<dbReference type="EMBL" id="CAUYUJ010020815">
    <property type="protein sequence ID" value="CAK0900650.1"/>
    <property type="molecule type" value="Genomic_DNA"/>
</dbReference>
<proteinExistence type="predicted"/>
<name>A0ABN9XR30_9DINO</name>
<keyword evidence="3" id="KW-1185">Reference proteome</keyword>
<evidence type="ECO:0000313" key="3">
    <source>
        <dbReference type="Proteomes" id="UP001189429"/>
    </source>
</evidence>
<gene>
    <name evidence="2" type="ORF">PCOR1329_LOCUS77873</name>
</gene>
<feature type="non-terminal residue" evidence="2">
    <location>
        <position position="215"/>
    </location>
</feature>
<keyword evidence="1" id="KW-0175">Coiled coil</keyword>
<accession>A0ABN9XR30</accession>
<sequence length="215" mass="24009">MLGMRRILGSAKAWQITAQDSARQAAVKEWQPPPDHTGIKAYKDKLRTKLEALGSICLATQGAGKSDQETKEEMAVLKHCANLLKPLSQQRNEAVQRINNVEISLKGTRDRLALLETQEMEQIEQLDELKEALSEIDDRIHQEMIDLQPAVQTGDNGATMQVDSTGQVQQMYVQQQQMQDTIFQLQRVIQANGISLGQQFQPSAAGPHPTPWPTD</sequence>
<feature type="coiled-coil region" evidence="1">
    <location>
        <begin position="98"/>
        <end position="146"/>
    </location>
</feature>
<reference evidence="2" key="1">
    <citation type="submission" date="2023-10" db="EMBL/GenBank/DDBJ databases">
        <authorList>
            <person name="Chen Y."/>
            <person name="Shah S."/>
            <person name="Dougan E. K."/>
            <person name="Thang M."/>
            <person name="Chan C."/>
        </authorList>
    </citation>
    <scope>NUCLEOTIDE SEQUENCE [LARGE SCALE GENOMIC DNA]</scope>
</reference>
<comment type="caution">
    <text evidence="2">The sequence shown here is derived from an EMBL/GenBank/DDBJ whole genome shotgun (WGS) entry which is preliminary data.</text>
</comment>
<protein>
    <submittedName>
        <fullName evidence="2">Uncharacterized protein</fullName>
    </submittedName>
</protein>
<dbReference type="Proteomes" id="UP001189429">
    <property type="component" value="Unassembled WGS sequence"/>
</dbReference>
<evidence type="ECO:0000313" key="2">
    <source>
        <dbReference type="EMBL" id="CAK0900650.1"/>
    </source>
</evidence>